<feature type="region of interest" description="Disordered" evidence="1">
    <location>
        <begin position="85"/>
        <end position="122"/>
    </location>
</feature>
<organism evidence="2 3">
    <name type="scientific">Miscanthus lutarioriparius</name>
    <dbReference type="NCBI Taxonomy" id="422564"/>
    <lineage>
        <taxon>Eukaryota</taxon>
        <taxon>Viridiplantae</taxon>
        <taxon>Streptophyta</taxon>
        <taxon>Embryophyta</taxon>
        <taxon>Tracheophyta</taxon>
        <taxon>Spermatophyta</taxon>
        <taxon>Magnoliopsida</taxon>
        <taxon>Liliopsida</taxon>
        <taxon>Poales</taxon>
        <taxon>Poaceae</taxon>
        <taxon>PACMAD clade</taxon>
        <taxon>Panicoideae</taxon>
        <taxon>Andropogonodae</taxon>
        <taxon>Andropogoneae</taxon>
        <taxon>Saccharinae</taxon>
        <taxon>Miscanthus</taxon>
    </lineage>
</organism>
<evidence type="ECO:0000256" key="1">
    <source>
        <dbReference type="SAM" id="MobiDB-lite"/>
    </source>
</evidence>
<dbReference type="EMBL" id="CAJGYO010000003">
    <property type="protein sequence ID" value="CAD6218987.1"/>
    <property type="molecule type" value="Genomic_DNA"/>
</dbReference>
<evidence type="ECO:0000313" key="3">
    <source>
        <dbReference type="Proteomes" id="UP000604825"/>
    </source>
</evidence>
<comment type="caution">
    <text evidence="2">The sequence shown here is derived from an EMBL/GenBank/DDBJ whole genome shotgun (WGS) entry which is preliminary data.</text>
</comment>
<dbReference type="Proteomes" id="UP000604825">
    <property type="component" value="Unassembled WGS sequence"/>
</dbReference>
<accession>A0A811NCT2</accession>
<dbReference type="AlphaFoldDB" id="A0A811NCT2"/>
<protein>
    <submittedName>
        <fullName evidence="2">Uncharacterized protein</fullName>
    </submittedName>
</protein>
<gene>
    <name evidence="2" type="ORF">NCGR_LOCUS12796</name>
</gene>
<proteinExistence type="predicted"/>
<evidence type="ECO:0000313" key="2">
    <source>
        <dbReference type="EMBL" id="CAD6218987.1"/>
    </source>
</evidence>
<reference evidence="2" key="1">
    <citation type="submission" date="2020-10" db="EMBL/GenBank/DDBJ databases">
        <authorList>
            <person name="Han B."/>
            <person name="Lu T."/>
            <person name="Zhao Q."/>
            <person name="Huang X."/>
            <person name="Zhao Y."/>
        </authorList>
    </citation>
    <scope>NUCLEOTIDE SEQUENCE</scope>
</reference>
<feature type="compositionally biased region" description="Basic residues" evidence="1">
    <location>
        <begin position="103"/>
        <end position="117"/>
    </location>
</feature>
<name>A0A811NCT2_9POAL</name>
<feature type="compositionally biased region" description="Basic and acidic residues" evidence="1">
    <location>
        <begin position="88"/>
        <end position="102"/>
    </location>
</feature>
<sequence length="157" mass="17507">MALRDGGEAIETHHRPIYARRLKCEREEMAVYLAVNARSEFRCHPRSVPGARSGGLPCAGWETRARTGGLVLGATAAQYRVRRSGGQCEERPWGEHDGERRQCGRRQRTERRRRKRSAAPGVRAAGAALFFTFRDSAGVDEAGTSRKVPWRQCSGGR</sequence>
<keyword evidence="3" id="KW-1185">Reference proteome</keyword>